<organism evidence="1">
    <name type="scientific">marine sediment metagenome</name>
    <dbReference type="NCBI Taxonomy" id="412755"/>
    <lineage>
        <taxon>unclassified sequences</taxon>
        <taxon>metagenomes</taxon>
        <taxon>ecological metagenomes</taxon>
    </lineage>
</organism>
<evidence type="ECO:0000313" key="1">
    <source>
        <dbReference type="EMBL" id="GAG83264.1"/>
    </source>
</evidence>
<dbReference type="EMBL" id="BART01011298">
    <property type="protein sequence ID" value="GAG83264.1"/>
    <property type="molecule type" value="Genomic_DNA"/>
</dbReference>
<sequence length="71" mass="8018">VKSRADAVKEIAVGERSGITVPTRFNFKNAGYPEIINKHGIKTYYFDESKHGPVQLKDRQALSACFVNMFK</sequence>
<feature type="non-terminal residue" evidence="1">
    <location>
        <position position="1"/>
    </location>
</feature>
<protein>
    <submittedName>
        <fullName evidence="1">Uncharacterized protein</fullName>
    </submittedName>
</protein>
<gene>
    <name evidence="1" type="ORF">S01H4_24133</name>
</gene>
<comment type="caution">
    <text evidence="1">The sequence shown here is derived from an EMBL/GenBank/DDBJ whole genome shotgun (WGS) entry which is preliminary data.</text>
</comment>
<accession>X1AL92</accession>
<reference evidence="1" key="1">
    <citation type="journal article" date="2014" name="Front. Microbiol.">
        <title>High frequency of phylogenetically diverse reductive dehalogenase-homologous genes in deep subseafloor sedimentary metagenomes.</title>
        <authorList>
            <person name="Kawai M."/>
            <person name="Futagami T."/>
            <person name="Toyoda A."/>
            <person name="Takaki Y."/>
            <person name="Nishi S."/>
            <person name="Hori S."/>
            <person name="Arai W."/>
            <person name="Tsubouchi T."/>
            <person name="Morono Y."/>
            <person name="Uchiyama I."/>
            <person name="Ito T."/>
            <person name="Fujiyama A."/>
            <person name="Inagaki F."/>
            <person name="Takami H."/>
        </authorList>
    </citation>
    <scope>NUCLEOTIDE SEQUENCE</scope>
    <source>
        <strain evidence="1">Expedition CK06-06</strain>
    </source>
</reference>
<proteinExistence type="predicted"/>
<dbReference type="AlphaFoldDB" id="X1AL92"/>
<name>X1AL92_9ZZZZ</name>